<gene>
    <name evidence="7" type="ORF">ColLi_03015</name>
</gene>
<sequence length="202" mass="21605">MFSGKTQIPCVGVSFGIERIFSITKARMQAESEAPQSTVDVFVMSLGSKAGLIKERLEVCSKLWDAGVKAEFLYKVKPKLPPQFKAAESNATPFAIILGDDEVQKGVVRIKELGLPEGHPQKDGELVDMASLVPEVQKRLSRKRRGPEGRGRHAGEDIKPASASDKALETPAAGAAEAPPSTVPEGEKPTEATEESKPVASV</sequence>
<feature type="compositionally biased region" description="Basic and acidic residues" evidence="5">
    <location>
        <begin position="185"/>
        <end position="202"/>
    </location>
</feature>
<evidence type="ECO:0000313" key="8">
    <source>
        <dbReference type="Proteomes" id="UP001055172"/>
    </source>
</evidence>
<dbReference type="GO" id="GO:0032543">
    <property type="term" value="P:mitochondrial translation"/>
    <property type="evidence" value="ECO:0007669"/>
    <property type="project" value="TreeGrafter"/>
</dbReference>
<dbReference type="InterPro" id="IPR004154">
    <property type="entry name" value="Anticodon-bd"/>
</dbReference>
<dbReference type="GO" id="GO:0005829">
    <property type="term" value="C:cytosol"/>
    <property type="evidence" value="ECO:0007669"/>
    <property type="project" value="TreeGrafter"/>
</dbReference>
<keyword evidence="3" id="KW-0963">Cytoplasm</keyword>
<dbReference type="GO" id="GO:0004821">
    <property type="term" value="F:histidine-tRNA ligase activity"/>
    <property type="evidence" value="ECO:0007669"/>
    <property type="project" value="TreeGrafter"/>
</dbReference>
<dbReference type="InterPro" id="IPR036621">
    <property type="entry name" value="Anticodon-bd_dom_sf"/>
</dbReference>
<dbReference type="GO" id="GO:0005739">
    <property type="term" value="C:mitochondrion"/>
    <property type="evidence" value="ECO:0007669"/>
    <property type="project" value="TreeGrafter"/>
</dbReference>
<dbReference type="Gene3D" id="3.40.50.800">
    <property type="entry name" value="Anticodon-binding domain"/>
    <property type="match status" value="1"/>
</dbReference>
<dbReference type="SUPFAM" id="SSF52954">
    <property type="entry name" value="Class II aaRS ABD-related"/>
    <property type="match status" value="1"/>
</dbReference>
<comment type="caution">
    <text evidence="7">The sequence shown here is derived from an EMBL/GenBank/DDBJ whole genome shotgun (WGS) entry which is preliminary data.</text>
</comment>
<keyword evidence="8" id="KW-1185">Reference proteome</keyword>
<dbReference type="GO" id="GO:0003723">
    <property type="term" value="F:RNA binding"/>
    <property type="evidence" value="ECO:0007669"/>
    <property type="project" value="TreeGrafter"/>
</dbReference>
<evidence type="ECO:0000256" key="3">
    <source>
        <dbReference type="ARBA" id="ARBA00022490"/>
    </source>
</evidence>
<keyword evidence="7" id="KW-0436">Ligase</keyword>
<dbReference type="PANTHER" id="PTHR11476:SF7">
    <property type="entry name" value="HISTIDINE--TRNA LIGASE"/>
    <property type="match status" value="1"/>
</dbReference>
<dbReference type="Proteomes" id="UP001055172">
    <property type="component" value="Unassembled WGS sequence"/>
</dbReference>
<evidence type="ECO:0000256" key="4">
    <source>
        <dbReference type="ARBA" id="ARBA00030619"/>
    </source>
</evidence>
<comment type="subcellular location">
    <subcellularLocation>
        <location evidence="1">Cytoplasm</location>
    </subcellularLocation>
</comment>
<feature type="compositionally biased region" description="Low complexity" evidence="5">
    <location>
        <begin position="171"/>
        <end position="180"/>
    </location>
</feature>
<evidence type="ECO:0000256" key="2">
    <source>
        <dbReference type="ARBA" id="ARBA00008226"/>
    </source>
</evidence>
<name>A0AA37GGN9_9PEZI</name>
<dbReference type="Pfam" id="PF03129">
    <property type="entry name" value="HGTP_anticodon"/>
    <property type="match status" value="1"/>
</dbReference>
<feature type="domain" description="Anticodon-binding" evidence="6">
    <location>
        <begin position="40"/>
        <end position="138"/>
    </location>
</feature>
<evidence type="ECO:0000313" key="7">
    <source>
        <dbReference type="EMBL" id="GJC80177.1"/>
    </source>
</evidence>
<proteinExistence type="inferred from homology"/>
<dbReference type="PANTHER" id="PTHR11476">
    <property type="entry name" value="HISTIDYL-TRNA SYNTHETASE"/>
    <property type="match status" value="1"/>
</dbReference>
<feature type="compositionally biased region" description="Basic and acidic residues" evidence="5">
    <location>
        <begin position="146"/>
        <end position="159"/>
    </location>
</feature>
<dbReference type="InterPro" id="IPR033656">
    <property type="entry name" value="HisRS_anticodon"/>
</dbReference>
<evidence type="ECO:0000256" key="5">
    <source>
        <dbReference type="SAM" id="MobiDB-lite"/>
    </source>
</evidence>
<protein>
    <recommendedName>
        <fullName evidence="4">Histidyl-tRNA synthetase</fullName>
    </recommendedName>
</protein>
<organism evidence="7 8">
    <name type="scientific">Colletotrichum liriopes</name>
    <dbReference type="NCBI Taxonomy" id="708192"/>
    <lineage>
        <taxon>Eukaryota</taxon>
        <taxon>Fungi</taxon>
        <taxon>Dikarya</taxon>
        <taxon>Ascomycota</taxon>
        <taxon>Pezizomycotina</taxon>
        <taxon>Sordariomycetes</taxon>
        <taxon>Hypocreomycetidae</taxon>
        <taxon>Glomerellales</taxon>
        <taxon>Glomerellaceae</taxon>
        <taxon>Colletotrichum</taxon>
        <taxon>Colletotrichum spaethianum species complex</taxon>
    </lineage>
</organism>
<evidence type="ECO:0000259" key="6">
    <source>
        <dbReference type="Pfam" id="PF03129"/>
    </source>
</evidence>
<comment type="similarity">
    <text evidence="2">Belongs to the class-II aminoacyl-tRNA synthetase family.</text>
</comment>
<dbReference type="GO" id="GO:0006427">
    <property type="term" value="P:histidyl-tRNA aminoacylation"/>
    <property type="evidence" value="ECO:0007669"/>
    <property type="project" value="TreeGrafter"/>
</dbReference>
<dbReference type="AlphaFoldDB" id="A0AA37GGN9"/>
<reference evidence="7 8" key="1">
    <citation type="submission" date="2021-07" db="EMBL/GenBank/DDBJ databases">
        <title>Genome data of Colletotrichum spaethianum.</title>
        <authorList>
            <person name="Utami Y.D."/>
            <person name="Hiruma K."/>
        </authorList>
    </citation>
    <scope>NUCLEOTIDE SEQUENCE [LARGE SCALE GENOMIC DNA]</scope>
    <source>
        <strain evidence="7 8">MAFF 242679</strain>
    </source>
</reference>
<accession>A0AA37GGN9</accession>
<dbReference type="CDD" id="cd00859">
    <property type="entry name" value="HisRS_anticodon"/>
    <property type="match status" value="1"/>
</dbReference>
<feature type="region of interest" description="Disordered" evidence="5">
    <location>
        <begin position="136"/>
        <end position="202"/>
    </location>
</feature>
<evidence type="ECO:0000256" key="1">
    <source>
        <dbReference type="ARBA" id="ARBA00004496"/>
    </source>
</evidence>
<dbReference type="EMBL" id="BPPX01000005">
    <property type="protein sequence ID" value="GJC80177.1"/>
    <property type="molecule type" value="Genomic_DNA"/>
</dbReference>
<dbReference type="FunFam" id="3.40.50.800:FF:000015">
    <property type="entry name" value="Histidyl-tRNA synthetase, mitochondrial"/>
    <property type="match status" value="1"/>
</dbReference>